<evidence type="ECO:0000313" key="1">
    <source>
        <dbReference type="EMBL" id="SHI16418.1"/>
    </source>
</evidence>
<name>A0A1M5YX47_9CLOT</name>
<dbReference type="AlphaFoldDB" id="A0A1M5YX47"/>
<dbReference type="Proteomes" id="UP000184241">
    <property type="component" value="Unassembled WGS sequence"/>
</dbReference>
<gene>
    <name evidence="1" type="ORF">SAMN02745941_02286</name>
</gene>
<proteinExistence type="predicted"/>
<evidence type="ECO:0000313" key="2">
    <source>
        <dbReference type="Proteomes" id="UP000184241"/>
    </source>
</evidence>
<dbReference type="RefSeq" id="WP_073019568.1">
    <property type="nucleotide sequence ID" value="NZ_FQXU01000007.1"/>
</dbReference>
<reference evidence="1 2" key="1">
    <citation type="submission" date="2016-11" db="EMBL/GenBank/DDBJ databases">
        <authorList>
            <person name="Jaros S."/>
            <person name="Januszkiewicz K."/>
            <person name="Wedrychowicz H."/>
        </authorList>
    </citation>
    <scope>NUCLEOTIDE SEQUENCE [LARGE SCALE GENOMIC DNA]</scope>
    <source>
        <strain evidence="1 2">DSM 6191</strain>
    </source>
</reference>
<dbReference type="Gene3D" id="3.40.50.1820">
    <property type="entry name" value="alpha/beta hydrolase"/>
    <property type="match status" value="1"/>
</dbReference>
<sequence>MIFKEFGNKDKPVIIFLHGGGLSWWSLNPQIEALKNEYFIVTPIIDGHGDDWNNTFISIKKSAERVINYIKDNCNGKVFAICGLSIGAQIVVEILWQEADITEHAVIESALVYPMKMTTRLTVPIYNLCYGLIKKRWYAKLQAKTLNVPEELFESYYIDSSRMTKESLINITKSNGDYSISPTLCNTKAKTLILVGEKELSIMKKSAKLLHDTIKGSSLKVIEKSGHGEISLIHADRYIDLIKCFFENTTN</sequence>
<protein>
    <submittedName>
        <fullName evidence="1">Pimeloyl-ACP methyl ester carboxylesterase</fullName>
    </submittedName>
</protein>
<organism evidence="1 2">
    <name type="scientific">Clostridium intestinale DSM 6191</name>
    <dbReference type="NCBI Taxonomy" id="1121320"/>
    <lineage>
        <taxon>Bacteria</taxon>
        <taxon>Bacillati</taxon>
        <taxon>Bacillota</taxon>
        <taxon>Clostridia</taxon>
        <taxon>Eubacteriales</taxon>
        <taxon>Clostridiaceae</taxon>
        <taxon>Clostridium</taxon>
    </lineage>
</organism>
<dbReference type="InterPro" id="IPR029058">
    <property type="entry name" value="AB_hydrolase_fold"/>
</dbReference>
<dbReference type="EMBL" id="FQXU01000007">
    <property type="protein sequence ID" value="SHI16418.1"/>
    <property type="molecule type" value="Genomic_DNA"/>
</dbReference>
<dbReference type="SUPFAM" id="SSF53474">
    <property type="entry name" value="alpha/beta-Hydrolases"/>
    <property type="match status" value="1"/>
</dbReference>
<accession>A0A1M5YX47</accession>